<reference evidence="1" key="1">
    <citation type="journal article" date="2014" name="Int. J. Syst. Evol. Microbiol.">
        <title>Complete genome sequence of Corynebacterium casei LMG S-19264T (=DSM 44701T), isolated from a smear-ripened cheese.</title>
        <authorList>
            <consortium name="US DOE Joint Genome Institute (JGI-PGF)"/>
            <person name="Walter F."/>
            <person name="Albersmeier A."/>
            <person name="Kalinowski J."/>
            <person name="Ruckert C."/>
        </authorList>
    </citation>
    <scope>NUCLEOTIDE SEQUENCE</scope>
    <source>
        <strain evidence="1">CGMCC 1.15179</strain>
    </source>
</reference>
<sequence>MAQVKQLPQDRPQPKGLITPAASVEQTLEQFHIYQQMKSRLGTTDDFQNISGKQHPKKSFVRKVQRFFNVSCEIIQDEPLIDPKTGKMIAWLAKARATHVETGAYQEADGSCGFEEKVEKQRTLHNVRAHAITRAKNRAILDLVGFGEVSAEEIAERSEHHCPPQQSFRETGQRAQGLATEAQRRKIFAMGQKEKGLTENQLRKLVKYQTGKTSTSEMTKKEASELIKLMIEMSGAELVQLIGEKALGTKLDDLPEAEVINGSEIQDDELKELGLA</sequence>
<protein>
    <submittedName>
        <fullName evidence="1">Uncharacterized protein</fullName>
    </submittedName>
</protein>
<evidence type="ECO:0000313" key="2">
    <source>
        <dbReference type="Proteomes" id="UP000625210"/>
    </source>
</evidence>
<dbReference type="AlphaFoldDB" id="A0A8J2VDQ8"/>
<dbReference type="PANTHER" id="PTHR37731:SF1">
    <property type="entry name" value="PEPTIDE TRANSPORTER FAMILY PROTEIN"/>
    <property type="match status" value="1"/>
</dbReference>
<accession>A0A8J2VDQ8</accession>
<comment type="caution">
    <text evidence="1">The sequence shown here is derived from an EMBL/GenBank/DDBJ whole genome shotgun (WGS) entry which is preliminary data.</text>
</comment>
<dbReference type="PANTHER" id="PTHR37731">
    <property type="entry name" value="PEPTIDE TRANSPORTER FAMILY PROTEIN"/>
    <property type="match status" value="1"/>
</dbReference>
<dbReference type="RefSeq" id="WP_188647495.1">
    <property type="nucleotide sequence ID" value="NZ_BMHQ01000005.1"/>
</dbReference>
<dbReference type="Proteomes" id="UP000625210">
    <property type="component" value="Unassembled WGS sequence"/>
</dbReference>
<reference evidence="1" key="2">
    <citation type="submission" date="2020-09" db="EMBL/GenBank/DDBJ databases">
        <authorList>
            <person name="Sun Q."/>
            <person name="Zhou Y."/>
        </authorList>
    </citation>
    <scope>NUCLEOTIDE SEQUENCE</scope>
    <source>
        <strain evidence="1">CGMCC 1.15179</strain>
    </source>
</reference>
<evidence type="ECO:0000313" key="1">
    <source>
        <dbReference type="EMBL" id="GGE16327.1"/>
    </source>
</evidence>
<keyword evidence="2" id="KW-1185">Reference proteome</keyword>
<gene>
    <name evidence="1" type="ORF">GCM10011571_17500</name>
</gene>
<dbReference type="EMBL" id="BMHQ01000005">
    <property type="protein sequence ID" value="GGE16327.1"/>
    <property type="molecule type" value="Genomic_DNA"/>
</dbReference>
<organism evidence="1 2">
    <name type="scientific">Marinithermofilum abyssi</name>
    <dbReference type="NCBI Taxonomy" id="1571185"/>
    <lineage>
        <taxon>Bacteria</taxon>
        <taxon>Bacillati</taxon>
        <taxon>Bacillota</taxon>
        <taxon>Bacilli</taxon>
        <taxon>Bacillales</taxon>
        <taxon>Thermoactinomycetaceae</taxon>
        <taxon>Marinithermofilum</taxon>
    </lineage>
</organism>
<name>A0A8J2VDQ8_9BACL</name>
<proteinExistence type="predicted"/>